<comment type="caution">
    <text evidence="2">The sequence shown here is derived from an EMBL/GenBank/DDBJ whole genome shotgun (WGS) entry which is preliminary data.</text>
</comment>
<keyword evidence="1" id="KW-0812">Transmembrane</keyword>
<name>A0AAJ0HD29_9PEZI</name>
<protein>
    <submittedName>
        <fullName evidence="2">Uncharacterized protein</fullName>
    </submittedName>
</protein>
<accession>A0AAJ0HD29</accession>
<sequence>MSIPRVVAADREFTALQQSDGISRIKLPPTILHRPRFRRSISWRFACTTFFGVMLGVTLLLSESKGSLTSWEKRAFNTVTILLSSLLSMALGSLPGLLGGILRWRLLASQGYTPLDVNLLVPTGSHGCSAAFYQSMHNHAERESDKSETIAALLFPGIPSHFSFWHARQLIRFGTYSTVLRTYDMGKEVATFHCNTHMANGPNLVNRTGYIGTHAISERPEELDLIAAEITARLPIMTIMAAQESLPRVLKESAGDGKPRAAITIVLEVKWGRVYGNLGGLVVGSHGHGWEDRRLWSRAARRDKGEDGFHELALGNDVRGTFPDGKNQ</sequence>
<dbReference type="EMBL" id="JAUIQD010000006">
    <property type="protein sequence ID" value="KAK3347110.1"/>
    <property type="molecule type" value="Genomic_DNA"/>
</dbReference>
<reference evidence="2" key="1">
    <citation type="journal article" date="2023" name="Mol. Phylogenet. Evol.">
        <title>Genome-scale phylogeny and comparative genomics of the fungal order Sordariales.</title>
        <authorList>
            <person name="Hensen N."/>
            <person name="Bonometti L."/>
            <person name="Westerberg I."/>
            <person name="Brannstrom I.O."/>
            <person name="Guillou S."/>
            <person name="Cros-Aarteil S."/>
            <person name="Calhoun S."/>
            <person name="Haridas S."/>
            <person name="Kuo A."/>
            <person name="Mondo S."/>
            <person name="Pangilinan J."/>
            <person name="Riley R."/>
            <person name="LaButti K."/>
            <person name="Andreopoulos B."/>
            <person name="Lipzen A."/>
            <person name="Chen C."/>
            <person name="Yan M."/>
            <person name="Daum C."/>
            <person name="Ng V."/>
            <person name="Clum A."/>
            <person name="Steindorff A."/>
            <person name="Ohm R.A."/>
            <person name="Martin F."/>
            <person name="Silar P."/>
            <person name="Natvig D.O."/>
            <person name="Lalanne C."/>
            <person name="Gautier V."/>
            <person name="Ament-Velasquez S.L."/>
            <person name="Kruys A."/>
            <person name="Hutchinson M.I."/>
            <person name="Powell A.J."/>
            <person name="Barry K."/>
            <person name="Miller A.N."/>
            <person name="Grigoriev I.V."/>
            <person name="Debuchy R."/>
            <person name="Gladieux P."/>
            <person name="Hiltunen Thoren M."/>
            <person name="Johannesson H."/>
        </authorList>
    </citation>
    <scope>NUCLEOTIDE SEQUENCE</scope>
    <source>
        <strain evidence="2">CBS 955.72</strain>
    </source>
</reference>
<dbReference type="AlphaFoldDB" id="A0AAJ0HD29"/>
<dbReference type="Proteomes" id="UP001275084">
    <property type="component" value="Unassembled WGS sequence"/>
</dbReference>
<evidence type="ECO:0000256" key="1">
    <source>
        <dbReference type="SAM" id="Phobius"/>
    </source>
</evidence>
<feature type="transmembrane region" description="Helical" evidence="1">
    <location>
        <begin position="41"/>
        <end position="61"/>
    </location>
</feature>
<reference evidence="2" key="2">
    <citation type="submission" date="2023-06" db="EMBL/GenBank/DDBJ databases">
        <authorList>
            <consortium name="Lawrence Berkeley National Laboratory"/>
            <person name="Haridas S."/>
            <person name="Hensen N."/>
            <person name="Bonometti L."/>
            <person name="Westerberg I."/>
            <person name="Brannstrom I.O."/>
            <person name="Guillou S."/>
            <person name="Cros-Aarteil S."/>
            <person name="Calhoun S."/>
            <person name="Kuo A."/>
            <person name="Mondo S."/>
            <person name="Pangilinan J."/>
            <person name="Riley R."/>
            <person name="Labutti K."/>
            <person name="Andreopoulos B."/>
            <person name="Lipzen A."/>
            <person name="Chen C."/>
            <person name="Yanf M."/>
            <person name="Daum C."/>
            <person name="Ng V."/>
            <person name="Clum A."/>
            <person name="Steindorff A."/>
            <person name="Ohm R."/>
            <person name="Martin F."/>
            <person name="Silar P."/>
            <person name="Natvig D."/>
            <person name="Lalanne C."/>
            <person name="Gautier V."/>
            <person name="Ament-Velasquez S.L."/>
            <person name="Kruys A."/>
            <person name="Hutchinson M.I."/>
            <person name="Powell A.J."/>
            <person name="Barry K."/>
            <person name="Miller A.N."/>
            <person name="Grigoriev I.V."/>
            <person name="Debuchy R."/>
            <person name="Gladieux P."/>
            <person name="Thoren M.H."/>
            <person name="Johannesson H."/>
        </authorList>
    </citation>
    <scope>NUCLEOTIDE SEQUENCE</scope>
    <source>
        <strain evidence="2">CBS 955.72</strain>
    </source>
</reference>
<organism evidence="2 3">
    <name type="scientific">Lasiosphaeria hispida</name>
    <dbReference type="NCBI Taxonomy" id="260671"/>
    <lineage>
        <taxon>Eukaryota</taxon>
        <taxon>Fungi</taxon>
        <taxon>Dikarya</taxon>
        <taxon>Ascomycota</taxon>
        <taxon>Pezizomycotina</taxon>
        <taxon>Sordariomycetes</taxon>
        <taxon>Sordariomycetidae</taxon>
        <taxon>Sordariales</taxon>
        <taxon>Lasiosphaeriaceae</taxon>
        <taxon>Lasiosphaeria</taxon>
    </lineage>
</organism>
<keyword evidence="1" id="KW-1133">Transmembrane helix</keyword>
<keyword evidence="3" id="KW-1185">Reference proteome</keyword>
<feature type="transmembrane region" description="Helical" evidence="1">
    <location>
        <begin position="81"/>
        <end position="102"/>
    </location>
</feature>
<proteinExistence type="predicted"/>
<evidence type="ECO:0000313" key="3">
    <source>
        <dbReference type="Proteomes" id="UP001275084"/>
    </source>
</evidence>
<gene>
    <name evidence="2" type="ORF">B0T25DRAFT_572191</name>
</gene>
<evidence type="ECO:0000313" key="2">
    <source>
        <dbReference type="EMBL" id="KAK3347110.1"/>
    </source>
</evidence>
<keyword evidence="1" id="KW-0472">Membrane</keyword>